<proteinExistence type="predicted"/>
<dbReference type="AlphaFoldDB" id="A0A367Z087"/>
<feature type="coiled-coil region" evidence="1">
    <location>
        <begin position="325"/>
        <end position="389"/>
    </location>
</feature>
<gene>
    <name evidence="2" type="ORF">DT076_01340</name>
</gene>
<sequence length="414" mass="46722">MTQSAGPESFGRVAEDMTVYVRTPEGERAVGQMPGVTPEEALAFYVRRFQALELEVNLLVARVRQQNLSPEEARKSIATVRETLKDASAVGDLAALEAQLDSLGPVLAQQSEQRKQARAEQSASTRAAKEEMVAEAERIAAGNDWRGGVNRFRDLLEQWKSLPRIDRPTDEALWHRFSTARTSYTKRRKAQFAEQAQRRDAARVTKEKIIAEAETLADSTDWGPTSAAFRELMQRWKAAGPAPREVDDQLWARFRGLQDRFFGARQAQQETENAEFAENQRAKEALLAEFEPQVVPVQDLEASRAAYRTLLERWSEIGKVPRDAMRPLDGRLRALENAVREAEEENWRRTDPEARARAEETAAKLRAQIATLEERAEKAEARGNTKAAQEARAGAETYRTWLEQAERAVQDFSG</sequence>
<evidence type="ECO:0000256" key="1">
    <source>
        <dbReference type="SAM" id="Coils"/>
    </source>
</evidence>
<accession>A0A367Z087</accession>
<keyword evidence="1" id="KW-0175">Coiled coil</keyword>
<dbReference type="EMBL" id="QOUI01000001">
    <property type="protein sequence ID" value="RCK71498.1"/>
    <property type="molecule type" value="Genomic_DNA"/>
</dbReference>
<evidence type="ECO:0000313" key="2">
    <source>
        <dbReference type="EMBL" id="RCK71498.1"/>
    </source>
</evidence>
<organism evidence="2 3">
    <name type="scientific">Desertihabitans brevis</name>
    <dbReference type="NCBI Taxonomy" id="2268447"/>
    <lineage>
        <taxon>Bacteria</taxon>
        <taxon>Bacillati</taxon>
        <taxon>Actinomycetota</taxon>
        <taxon>Actinomycetes</taxon>
        <taxon>Propionibacteriales</taxon>
        <taxon>Propionibacteriaceae</taxon>
        <taxon>Desertihabitans</taxon>
    </lineage>
</organism>
<dbReference type="Pfam" id="PF03993">
    <property type="entry name" value="DUF349"/>
    <property type="match status" value="3"/>
</dbReference>
<dbReference type="Proteomes" id="UP000252770">
    <property type="component" value="Unassembled WGS sequence"/>
</dbReference>
<dbReference type="RefSeq" id="WP_114125199.1">
    <property type="nucleotide sequence ID" value="NZ_QOUI01000001.1"/>
</dbReference>
<dbReference type="InterPro" id="IPR007139">
    <property type="entry name" value="DUF349"/>
</dbReference>
<comment type="caution">
    <text evidence="2">The sequence shown here is derived from an EMBL/GenBank/DDBJ whole genome shotgun (WGS) entry which is preliminary data.</text>
</comment>
<name>A0A367Z087_9ACTN</name>
<protein>
    <submittedName>
        <fullName evidence="2">DUF349 domain-containing protein</fullName>
    </submittedName>
</protein>
<reference evidence="2 3" key="1">
    <citation type="submission" date="2018-07" db="EMBL/GenBank/DDBJ databases">
        <title>Desertimonas flava gen. nov. sp. nov.</title>
        <authorList>
            <person name="Liu S."/>
        </authorList>
    </citation>
    <scope>NUCLEOTIDE SEQUENCE [LARGE SCALE GENOMIC DNA]</scope>
    <source>
        <strain evidence="2 3">16Sb5-5</strain>
    </source>
</reference>
<keyword evidence="3" id="KW-1185">Reference proteome</keyword>
<evidence type="ECO:0000313" key="3">
    <source>
        <dbReference type="Proteomes" id="UP000252770"/>
    </source>
</evidence>